<feature type="active site" description="Proton donor" evidence="12">
    <location>
        <position position="289"/>
    </location>
</feature>
<evidence type="ECO:0000256" key="4">
    <source>
        <dbReference type="ARBA" id="ARBA00012568"/>
    </source>
</evidence>
<gene>
    <name evidence="14" type="ORF">CWC19_09125</name>
</gene>
<evidence type="ECO:0000256" key="10">
    <source>
        <dbReference type="ARBA" id="ARBA00029605"/>
    </source>
</evidence>
<dbReference type="Pfam" id="PF00561">
    <property type="entry name" value="Abhydrolase_1"/>
    <property type="match status" value="1"/>
</dbReference>
<dbReference type="RefSeq" id="WP_138591594.1">
    <property type="nucleotide sequence ID" value="NZ_PNBX01000033.1"/>
</dbReference>
<feature type="active site" evidence="12">
    <location>
        <position position="262"/>
    </location>
</feature>
<dbReference type="GO" id="GO:0004177">
    <property type="term" value="F:aminopeptidase activity"/>
    <property type="evidence" value="ECO:0007669"/>
    <property type="project" value="UniProtKB-UniRule"/>
</dbReference>
<dbReference type="SUPFAM" id="SSF53474">
    <property type="entry name" value="alpha/beta-Hydrolases"/>
    <property type="match status" value="1"/>
</dbReference>
<evidence type="ECO:0000256" key="7">
    <source>
        <dbReference type="ARBA" id="ARBA00022490"/>
    </source>
</evidence>
<keyword evidence="8 11" id="KW-0645">Protease</keyword>
<dbReference type="PIRSF" id="PIRSF006431">
    <property type="entry name" value="Pept_S33"/>
    <property type="match status" value="1"/>
</dbReference>
<keyword evidence="9 11" id="KW-0378">Hydrolase</keyword>
<comment type="catalytic activity">
    <reaction evidence="1 11">
        <text>Release of N-terminal proline from a peptide.</text>
        <dbReference type="EC" id="3.4.11.5"/>
    </reaction>
</comment>
<evidence type="ECO:0000256" key="8">
    <source>
        <dbReference type="ARBA" id="ARBA00022670"/>
    </source>
</evidence>
<dbReference type="InterPro" id="IPR002410">
    <property type="entry name" value="Peptidase_S33"/>
</dbReference>
<evidence type="ECO:0000256" key="2">
    <source>
        <dbReference type="ARBA" id="ARBA00004496"/>
    </source>
</evidence>
<reference evidence="14 15" key="1">
    <citation type="submission" date="2018-01" db="EMBL/GenBank/DDBJ databases">
        <authorList>
            <person name="Paulsen S."/>
            <person name="Gram L.K."/>
        </authorList>
    </citation>
    <scope>NUCLEOTIDE SEQUENCE [LARGE SCALE GENOMIC DNA]</scope>
    <source>
        <strain evidence="14 15">S3790</strain>
    </source>
</reference>
<comment type="caution">
    <text evidence="14">The sequence shown here is derived from an EMBL/GenBank/DDBJ whole genome shotgun (WGS) entry which is preliminary data.</text>
</comment>
<dbReference type="PANTHER" id="PTHR43722">
    <property type="entry name" value="PROLINE IMINOPEPTIDASE"/>
    <property type="match status" value="1"/>
</dbReference>
<comment type="similarity">
    <text evidence="3 11">Belongs to the peptidase S33 family.</text>
</comment>
<evidence type="ECO:0000256" key="1">
    <source>
        <dbReference type="ARBA" id="ARBA00001585"/>
    </source>
</evidence>
<dbReference type="InterPro" id="IPR000073">
    <property type="entry name" value="AB_hydrolase_1"/>
</dbReference>
<sequence length="313" mass="35173">MTQRYAVSEPVRSFHLPVGEGHQIHVEEYGDVHGQPVIVCHGGPGAGLCRESAGYFNPKRYRIILFSQRGCGASTPLELTHNSPSYLVNDISRLIEHLAIGQCILAGGSWGATLALLYTCHFAHKVKGLILWASFLGTDHDLEWLYGPNSAGAQFYPEQYQTFKSEKSDLQDILKHYLFALTGEDELSQHKAAQRWHAWDRQLTLGALAGRYHLEDNESVLQQAKLMCHYFSPEVMSELRPLQSVAEHLTEIPTWFIHGRHDLVCRFAPVQRLAHQAHSQLFVLDGLGHCNANDVYVEAVRRAADLLACKLCH</sequence>
<evidence type="ECO:0000313" key="14">
    <source>
        <dbReference type="EMBL" id="TMO68563.1"/>
    </source>
</evidence>
<evidence type="ECO:0000256" key="3">
    <source>
        <dbReference type="ARBA" id="ARBA00010088"/>
    </source>
</evidence>
<protein>
    <recommendedName>
        <fullName evidence="5 11">Proline iminopeptidase</fullName>
        <shortName evidence="11">PIP</shortName>
        <ecNumber evidence="4 11">3.4.11.5</ecNumber>
    </recommendedName>
    <alternativeName>
        <fullName evidence="10 11">Prolyl aminopeptidase</fullName>
    </alternativeName>
</protein>
<dbReference type="Proteomes" id="UP000307217">
    <property type="component" value="Unassembled WGS sequence"/>
</dbReference>
<reference evidence="15" key="2">
    <citation type="submission" date="2019-06" db="EMBL/GenBank/DDBJ databases">
        <title>Co-occurence of chitin degradation, pigmentation and bioactivity in marine Pseudoalteromonas.</title>
        <authorList>
            <person name="Sonnenschein E.C."/>
            <person name="Bech P.K."/>
        </authorList>
    </citation>
    <scope>NUCLEOTIDE SEQUENCE [LARGE SCALE GENOMIC DNA]</scope>
    <source>
        <strain evidence="15">S3790</strain>
    </source>
</reference>
<evidence type="ECO:0000256" key="6">
    <source>
        <dbReference type="ARBA" id="ARBA00022438"/>
    </source>
</evidence>
<accession>A0A5S3VA41</accession>
<dbReference type="InterPro" id="IPR005944">
    <property type="entry name" value="Pro_iminopeptidase"/>
</dbReference>
<dbReference type="GO" id="GO:0006508">
    <property type="term" value="P:proteolysis"/>
    <property type="evidence" value="ECO:0007669"/>
    <property type="project" value="UniProtKB-KW"/>
</dbReference>
<dbReference type="GO" id="GO:0005737">
    <property type="term" value="C:cytoplasm"/>
    <property type="evidence" value="ECO:0007669"/>
    <property type="project" value="UniProtKB-SubCell"/>
</dbReference>
<keyword evidence="7 11" id="KW-0963">Cytoplasm</keyword>
<evidence type="ECO:0000256" key="5">
    <source>
        <dbReference type="ARBA" id="ARBA00021843"/>
    </source>
</evidence>
<dbReference type="EC" id="3.4.11.5" evidence="4 11"/>
<comment type="subcellular location">
    <subcellularLocation>
        <location evidence="2 11">Cytoplasm</location>
    </subcellularLocation>
</comment>
<dbReference type="PANTHER" id="PTHR43722:SF1">
    <property type="entry name" value="PROLINE IMINOPEPTIDASE"/>
    <property type="match status" value="1"/>
</dbReference>
<organism evidence="14 15">
    <name type="scientific">Pseudoalteromonas aurantia</name>
    <dbReference type="NCBI Taxonomy" id="43654"/>
    <lineage>
        <taxon>Bacteria</taxon>
        <taxon>Pseudomonadati</taxon>
        <taxon>Pseudomonadota</taxon>
        <taxon>Gammaproteobacteria</taxon>
        <taxon>Alteromonadales</taxon>
        <taxon>Pseudoalteromonadaceae</taxon>
        <taxon>Pseudoalteromonas</taxon>
    </lineage>
</organism>
<evidence type="ECO:0000256" key="9">
    <source>
        <dbReference type="ARBA" id="ARBA00022801"/>
    </source>
</evidence>
<evidence type="ECO:0000256" key="11">
    <source>
        <dbReference type="PIRNR" id="PIRNR006431"/>
    </source>
</evidence>
<dbReference type="Gene3D" id="3.40.50.1820">
    <property type="entry name" value="alpha/beta hydrolase"/>
    <property type="match status" value="1"/>
</dbReference>
<evidence type="ECO:0000313" key="15">
    <source>
        <dbReference type="Proteomes" id="UP000307217"/>
    </source>
</evidence>
<dbReference type="InterPro" id="IPR029058">
    <property type="entry name" value="AB_hydrolase_fold"/>
</dbReference>
<dbReference type="PRINTS" id="PR00793">
    <property type="entry name" value="PROAMNOPTASE"/>
</dbReference>
<proteinExistence type="inferred from homology"/>
<name>A0A5S3VA41_9GAMM</name>
<feature type="domain" description="AB hydrolase-1" evidence="13">
    <location>
        <begin position="36"/>
        <end position="289"/>
    </location>
</feature>
<evidence type="ECO:0000259" key="13">
    <source>
        <dbReference type="Pfam" id="PF00561"/>
    </source>
</evidence>
<dbReference type="EMBL" id="PNBX01000033">
    <property type="protein sequence ID" value="TMO68563.1"/>
    <property type="molecule type" value="Genomic_DNA"/>
</dbReference>
<keyword evidence="6 11" id="KW-0031">Aminopeptidase</keyword>
<dbReference type="OrthoDB" id="9796770at2"/>
<evidence type="ECO:0000256" key="12">
    <source>
        <dbReference type="PIRSR" id="PIRSR006431-1"/>
    </source>
</evidence>
<feature type="active site" description="Nucleophile" evidence="12">
    <location>
        <position position="109"/>
    </location>
</feature>
<dbReference type="AlphaFoldDB" id="A0A5S3VA41"/>